<accession>A0A699SKR6</accession>
<reference evidence="1" key="1">
    <citation type="journal article" date="2019" name="Sci. Rep.">
        <title>Draft genome of Tanacetum cinerariifolium, the natural source of mosquito coil.</title>
        <authorList>
            <person name="Yamashiro T."/>
            <person name="Shiraishi A."/>
            <person name="Satake H."/>
            <person name="Nakayama K."/>
        </authorList>
    </citation>
    <scope>NUCLEOTIDE SEQUENCE</scope>
</reference>
<name>A0A699SKR6_TANCI</name>
<sequence>KAYDTVDWEFLREVLIGFGFHDRMIAWIIECVSTTSFSISINGSLHGHFKGKRGLRQARIIKEALDEFKDASGLNPSTPKCKAYFYNMINHTKVAILHVLPFEEDRLPVKYLGVPLVSSRLIFKDCKELIKKVQNHVND</sequence>
<dbReference type="PANTHER" id="PTHR33116:SF78">
    <property type="entry name" value="OS12G0587133 PROTEIN"/>
    <property type="match status" value="1"/>
</dbReference>
<dbReference type="PANTHER" id="PTHR33116">
    <property type="entry name" value="REVERSE TRANSCRIPTASE ZINC-BINDING DOMAIN-CONTAINING PROTEIN-RELATED-RELATED"/>
    <property type="match status" value="1"/>
</dbReference>
<keyword evidence="1" id="KW-0808">Transferase</keyword>
<keyword evidence="1" id="KW-0548">Nucleotidyltransferase</keyword>
<proteinExistence type="predicted"/>
<organism evidence="1">
    <name type="scientific">Tanacetum cinerariifolium</name>
    <name type="common">Dalmatian daisy</name>
    <name type="synonym">Chrysanthemum cinerariifolium</name>
    <dbReference type="NCBI Taxonomy" id="118510"/>
    <lineage>
        <taxon>Eukaryota</taxon>
        <taxon>Viridiplantae</taxon>
        <taxon>Streptophyta</taxon>
        <taxon>Embryophyta</taxon>
        <taxon>Tracheophyta</taxon>
        <taxon>Spermatophyta</taxon>
        <taxon>Magnoliopsida</taxon>
        <taxon>eudicotyledons</taxon>
        <taxon>Gunneridae</taxon>
        <taxon>Pentapetalae</taxon>
        <taxon>asterids</taxon>
        <taxon>campanulids</taxon>
        <taxon>Asterales</taxon>
        <taxon>Asteraceae</taxon>
        <taxon>Asteroideae</taxon>
        <taxon>Anthemideae</taxon>
        <taxon>Anthemidinae</taxon>
        <taxon>Tanacetum</taxon>
    </lineage>
</organism>
<protein>
    <submittedName>
        <fullName evidence="1">Putative RNA-directed DNA polymerase, eukaryota, reverse transcriptase zinc-binding domain protein</fullName>
    </submittedName>
</protein>
<evidence type="ECO:0000313" key="1">
    <source>
        <dbReference type="EMBL" id="GFC97553.1"/>
    </source>
</evidence>
<feature type="non-terminal residue" evidence="1">
    <location>
        <position position="1"/>
    </location>
</feature>
<dbReference type="GO" id="GO:0003964">
    <property type="term" value="F:RNA-directed DNA polymerase activity"/>
    <property type="evidence" value="ECO:0007669"/>
    <property type="project" value="UniProtKB-KW"/>
</dbReference>
<comment type="caution">
    <text evidence="1">The sequence shown here is derived from an EMBL/GenBank/DDBJ whole genome shotgun (WGS) entry which is preliminary data.</text>
</comment>
<gene>
    <name evidence="1" type="ORF">Tci_869523</name>
</gene>
<dbReference type="AlphaFoldDB" id="A0A699SKR6"/>
<keyword evidence="1" id="KW-0695">RNA-directed DNA polymerase</keyword>
<dbReference type="EMBL" id="BKCJ011166762">
    <property type="protein sequence ID" value="GFC97553.1"/>
    <property type="molecule type" value="Genomic_DNA"/>
</dbReference>